<dbReference type="InterPro" id="IPR010987">
    <property type="entry name" value="Glutathione-S-Trfase_C-like"/>
</dbReference>
<dbReference type="EMBL" id="UINC01166058">
    <property type="protein sequence ID" value="SVD67801.1"/>
    <property type="molecule type" value="Genomic_DNA"/>
</dbReference>
<dbReference type="GO" id="GO:0005737">
    <property type="term" value="C:cytoplasm"/>
    <property type="evidence" value="ECO:0007669"/>
    <property type="project" value="TreeGrafter"/>
</dbReference>
<dbReference type="AlphaFoldDB" id="A0A382XBT6"/>
<dbReference type="CDD" id="cd03196">
    <property type="entry name" value="GST_C_5"/>
    <property type="match status" value="1"/>
</dbReference>
<proteinExistence type="predicted"/>
<dbReference type="PANTHER" id="PTHR43968">
    <property type="match status" value="1"/>
</dbReference>
<organism evidence="2">
    <name type="scientific">marine metagenome</name>
    <dbReference type="NCBI Taxonomy" id="408172"/>
    <lineage>
        <taxon>unclassified sequences</taxon>
        <taxon>metagenomes</taxon>
        <taxon>ecological metagenomes</taxon>
    </lineage>
</organism>
<dbReference type="SUPFAM" id="SSF47616">
    <property type="entry name" value="GST C-terminal domain-like"/>
    <property type="match status" value="1"/>
</dbReference>
<dbReference type="InterPro" id="IPR036249">
    <property type="entry name" value="Thioredoxin-like_sf"/>
</dbReference>
<dbReference type="Gene3D" id="3.40.30.10">
    <property type="entry name" value="Glutaredoxin"/>
    <property type="match status" value="1"/>
</dbReference>
<dbReference type="InterPro" id="IPR050983">
    <property type="entry name" value="GST_Omega/HSP26"/>
</dbReference>
<reference evidence="2" key="1">
    <citation type="submission" date="2018-05" db="EMBL/GenBank/DDBJ databases">
        <authorList>
            <person name="Lanie J.A."/>
            <person name="Ng W.-L."/>
            <person name="Kazmierczak K.M."/>
            <person name="Andrzejewski T.M."/>
            <person name="Davidsen T.M."/>
            <person name="Wayne K.J."/>
            <person name="Tettelin H."/>
            <person name="Glass J.I."/>
            <person name="Rusch D."/>
            <person name="Podicherti R."/>
            <person name="Tsui H.-C.T."/>
            <person name="Winkler M.E."/>
        </authorList>
    </citation>
    <scope>NUCLEOTIDE SEQUENCE</scope>
</reference>
<dbReference type="SUPFAM" id="SSF52833">
    <property type="entry name" value="Thioredoxin-like"/>
    <property type="match status" value="1"/>
</dbReference>
<evidence type="ECO:0000313" key="2">
    <source>
        <dbReference type="EMBL" id="SVD67801.1"/>
    </source>
</evidence>
<dbReference type="Gene3D" id="1.20.1050.10">
    <property type="match status" value="1"/>
</dbReference>
<gene>
    <name evidence="2" type="ORF">METZ01_LOCUS420655</name>
</gene>
<protein>
    <recommendedName>
        <fullName evidence="1">GST C-terminal domain-containing protein</fullName>
    </recommendedName>
</protein>
<dbReference type="Pfam" id="PF13417">
    <property type="entry name" value="GST_N_3"/>
    <property type="match status" value="1"/>
</dbReference>
<dbReference type="PROSITE" id="PS50405">
    <property type="entry name" value="GST_CTER"/>
    <property type="match status" value="1"/>
</dbReference>
<sequence length="193" mass="23134">MALSYSKIKVELKEILLSNRPSELYAVSIKGTVPVLCINNTTVIDESLDIMKWALMQNDPNSWISYKKRIQFDIIEENDNEFKYWLDRYKYFDRFPENNRDYYRAKCGEYLIKLNQLLECNQYLLTNKLLFVDVAIFPFIRQCANVDKYWFKDTYAKLANWLNNIIESKLFISVMDKYLEYNSSQRPLITNFS</sequence>
<dbReference type="InterPro" id="IPR004045">
    <property type="entry name" value="Glutathione_S-Trfase_N"/>
</dbReference>
<dbReference type="PANTHER" id="PTHR43968:SF6">
    <property type="entry name" value="GLUTATHIONE S-TRANSFERASE OMEGA"/>
    <property type="match status" value="1"/>
</dbReference>
<dbReference type="InterPro" id="IPR036282">
    <property type="entry name" value="Glutathione-S-Trfase_C_sf"/>
</dbReference>
<accession>A0A382XBT6</accession>
<name>A0A382XBT6_9ZZZZ</name>
<feature type="domain" description="GST C-terminal" evidence="1">
    <location>
        <begin position="65"/>
        <end position="188"/>
    </location>
</feature>
<evidence type="ECO:0000259" key="1">
    <source>
        <dbReference type="PROSITE" id="PS50405"/>
    </source>
</evidence>